<organism evidence="1 2">
    <name type="scientific">Helicobacter equorum</name>
    <dbReference type="NCBI Taxonomy" id="361872"/>
    <lineage>
        <taxon>Bacteria</taxon>
        <taxon>Pseudomonadati</taxon>
        <taxon>Campylobacterota</taxon>
        <taxon>Epsilonproteobacteria</taxon>
        <taxon>Campylobacterales</taxon>
        <taxon>Helicobacteraceae</taxon>
        <taxon>Helicobacter</taxon>
    </lineage>
</organism>
<keyword evidence="2" id="KW-1185">Reference proteome</keyword>
<accession>A0A3D8ILQ0</accession>
<dbReference type="Proteomes" id="UP000256514">
    <property type="component" value="Unassembled WGS sequence"/>
</dbReference>
<protein>
    <submittedName>
        <fullName evidence="1">Uncharacterized protein</fullName>
    </submittedName>
</protein>
<dbReference type="Pfam" id="PF13207">
    <property type="entry name" value="AAA_17"/>
    <property type="match status" value="1"/>
</dbReference>
<proteinExistence type="predicted"/>
<dbReference type="RefSeq" id="WP_115571595.1">
    <property type="nucleotide sequence ID" value="NZ_NXLT01000009.1"/>
</dbReference>
<evidence type="ECO:0000313" key="1">
    <source>
        <dbReference type="EMBL" id="RDU66053.1"/>
    </source>
</evidence>
<dbReference type="InterPro" id="IPR023214">
    <property type="entry name" value="HAD_sf"/>
</dbReference>
<dbReference type="EMBL" id="NXLT01000009">
    <property type="protein sequence ID" value="RDU66053.1"/>
    <property type="molecule type" value="Genomic_DNA"/>
</dbReference>
<evidence type="ECO:0000313" key="2">
    <source>
        <dbReference type="Proteomes" id="UP000256514"/>
    </source>
</evidence>
<dbReference type="SUPFAM" id="SSF52540">
    <property type="entry name" value="P-loop containing nucleoside triphosphate hydrolases"/>
    <property type="match status" value="1"/>
</dbReference>
<dbReference type="SUPFAM" id="SSF56784">
    <property type="entry name" value="HAD-like"/>
    <property type="match status" value="1"/>
</dbReference>
<name>A0A3D8ILQ0_9HELI</name>
<dbReference type="Gene3D" id="3.40.50.300">
    <property type="entry name" value="P-loop containing nucleotide triphosphate hydrolases"/>
    <property type="match status" value="1"/>
</dbReference>
<comment type="caution">
    <text evidence="1">The sequence shown here is derived from an EMBL/GenBank/DDBJ whole genome shotgun (WGS) entry which is preliminary data.</text>
</comment>
<sequence>MINTKVCLFGINCSGKSTLLKELRKFLPHFNIIEGSDALCKIGNVDKQTLKTMKEADKNKLRKKFLEYLESINENVIVSGHYSFLREDGSFEIAAKEDIKFYDLVLFLDAELETIKQRMQDRDGITRDLDTLKQWNDFELNGLQTECIRHNIFFSAVDSCASDIGSFIECFQSHRARLDPKKIFENFMQTHISQLKQTIILTDCDGTLDNKDGVKEFYKIESVSRFKVPNAFQNHRFYGFYQFFRLTEKRLEIPQDTFSQAAKFAADSMQPHKELIELLDKSHASVVAITAGIRMLWDTVFKNLGVSFHVVANDRETVITQDCKTYFAREFTRLGYRVIALGDGLVDTGMLEYATYPILIESKKTNETFTQLSEQTKQKLIICNPNISIKPLQELL</sequence>
<dbReference type="OrthoDB" id="5329189at2"/>
<dbReference type="InterPro" id="IPR027417">
    <property type="entry name" value="P-loop_NTPase"/>
</dbReference>
<dbReference type="InterPro" id="IPR036412">
    <property type="entry name" value="HAD-like_sf"/>
</dbReference>
<dbReference type="AlphaFoldDB" id="A0A3D8ILQ0"/>
<dbReference type="Gene3D" id="3.40.50.1000">
    <property type="entry name" value="HAD superfamily/HAD-like"/>
    <property type="match status" value="1"/>
</dbReference>
<gene>
    <name evidence="1" type="ORF">CQA54_08135</name>
</gene>
<reference evidence="1 2" key="1">
    <citation type="submission" date="2018-04" db="EMBL/GenBank/DDBJ databases">
        <title>Novel Campyloabacter and Helicobacter Species and Strains.</title>
        <authorList>
            <person name="Mannion A.J."/>
            <person name="Shen Z."/>
            <person name="Fox J.G."/>
        </authorList>
    </citation>
    <scope>NUCLEOTIDE SEQUENCE [LARGE SCALE GENOMIC DNA]</scope>
    <source>
        <strain evidence="1 2">MIT 12-6600</strain>
    </source>
</reference>